<accession>G1WD39</accession>
<dbReference type="HOGENOM" id="CLU_758330_0_0_10"/>
<comment type="caution">
    <text evidence="2">The sequence shown here is derived from an EMBL/GenBank/DDBJ whole genome shotgun (WGS) entry which is preliminary data.</text>
</comment>
<evidence type="ECO:0000256" key="1">
    <source>
        <dbReference type="SAM" id="SignalP"/>
    </source>
</evidence>
<dbReference type="OrthoDB" id="1078704at2"/>
<evidence type="ECO:0000313" key="2">
    <source>
        <dbReference type="EMBL" id="EGV30071.1"/>
    </source>
</evidence>
<evidence type="ECO:0000313" key="3">
    <source>
        <dbReference type="Proteomes" id="UP000005141"/>
    </source>
</evidence>
<dbReference type="eggNOG" id="ENOG5033P2X">
    <property type="taxonomic scope" value="Bacteria"/>
</dbReference>
<protein>
    <recommendedName>
        <fullName evidence="4">BACON domain-containing protein</fullName>
    </recommendedName>
</protein>
<dbReference type="Proteomes" id="UP000005141">
    <property type="component" value="Unassembled WGS sequence"/>
</dbReference>
<name>G1WD39_9BACT</name>
<dbReference type="Gene3D" id="2.60.40.10">
    <property type="entry name" value="Immunoglobulins"/>
    <property type="match status" value="1"/>
</dbReference>
<dbReference type="EMBL" id="ADGI01000055">
    <property type="protein sequence ID" value="EGV30071.1"/>
    <property type="molecule type" value="Genomic_DNA"/>
</dbReference>
<feature type="chain" id="PRO_5003425787" description="BACON domain-containing protein" evidence="1">
    <location>
        <begin position="23"/>
        <end position="365"/>
    </location>
</feature>
<dbReference type="PATRIC" id="fig|702438.4.peg.1811"/>
<proteinExistence type="predicted"/>
<sequence length="365" mass="39854">MKKLLRYTMLAVGCLALTTACNNDDVTNDIAQHNVKVLSAQTAFNAVGGTDSITIEGNVAHAYANAPWATITTKGNLVEVTTQPNETVESRHTTVVIKTSPQDSTVVNIDQLGCVVKFNFPEHVGLNDEAKQLSYPIESTFGAQTQTKVNWLQSSYVDGKVVVSTQPNNTGHVRQAFVYVKTKTKVDSILVTQGDLDRDIVGNYVMQVREADQDGVETTHFYDVVLVHVGNKLTLKLTAPGLEIPVIYDAEACGLRLTGGNKVGTYQQYTLFTSVANNGNKASWEKSAQLTGRFAYREALQRVNPIFEGTMLSFGNTAQLLIEAFESTEIDKDKNLGALAIWGSPILIKIKPTTPAKHLSISTQW</sequence>
<keyword evidence="1" id="KW-0732">Signal</keyword>
<organism evidence="2 3">
    <name type="scientific">Segatella oulorum F0390</name>
    <dbReference type="NCBI Taxonomy" id="702438"/>
    <lineage>
        <taxon>Bacteria</taxon>
        <taxon>Pseudomonadati</taxon>
        <taxon>Bacteroidota</taxon>
        <taxon>Bacteroidia</taxon>
        <taxon>Bacteroidales</taxon>
        <taxon>Prevotellaceae</taxon>
        <taxon>Segatella</taxon>
    </lineage>
</organism>
<feature type="signal peptide" evidence="1">
    <location>
        <begin position="1"/>
        <end position="22"/>
    </location>
</feature>
<reference evidence="2 3" key="1">
    <citation type="submission" date="2011-07" db="EMBL/GenBank/DDBJ databases">
        <title>The Genome Sequence of Prevotella oulorum F0390.</title>
        <authorList>
            <consortium name="The Broad Institute Genome Sequencing Platform"/>
            <consortium name="The Broad Institute Genome Sequencing Center for Infectious Disease"/>
            <person name="Earl A."/>
            <person name="Ward D."/>
            <person name="Feldgarden M."/>
            <person name="Gevers D."/>
            <person name="Izard J."/>
            <person name="Ganesan A."/>
            <person name="Baranova O.V."/>
            <person name="Blanton J.M."/>
            <person name="Tanner A.C."/>
            <person name="Dewhirst F.E."/>
            <person name="Young S.K."/>
            <person name="Zeng Q."/>
            <person name="Gargeya S."/>
            <person name="Fitzgerald M."/>
            <person name="Haas B."/>
            <person name="Abouelleil A."/>
            <person name="Alvarado L."/>
            <person name="Arachchi H.M."/>
            <person name="Berlin A."/>
            <person name="Brown A."/>
            <person name="Chapman S.B."/>
            <person name="Chen Z."/>
            <person name="Dunbar C."/>
            <person name="Freedman E."/>
            <person name="Gearin G."/>
            <person name="Gellesch M."/>
            <person name="Goldberg J."/>
            <person name="Griggs A."/>
            <person name="Gujja S."/>
            <person name="Heiman D."/>
            <person name="Howarth C."/>
            <person name="Larson L."/>
            <person name="Lui A."/>
            <person name="MacDonald P.J.P."/>
            <person name="Mehta T."/>
            <person name="Montmayeur A."/>
            <person name="Murphy C."/>
            <person name="Neiman D."/>
            <person name="Pearson M."/>
            <person name="Priest M."/>
            <person name="Roberts A."/>
            <person name="Saif S."/>
            <person name="Shea T."/>
            <person name="Shenoy N."/>
            <person name="Sisk P."/>
            <person name="Stolte C."/>
            <person name="Sykes S."/>
            <person name="Wortman J."/>
            <person name="Nusbaum C."/>
            <person name="Birren B."/>
        </authorList>
    </citation>
    <scope>NUCLEOTIDE SEQUENCE [LARGE SCALE GENOMIC DNA]</scope>
    <source>
        <strain evidence="2 3">F0390</strain>
    </source>
</reference>
<dbReference type="PROSITE" id="PS51257">
    <property type="entry name" value="PROKAR_LIPOPROTEIN"/>
    <property type="match status" value="1"/>
</dbReference>
<gene>
    <name evidence="2" type="ORF">HMPREF9431_01740</name>
</gene>
<dbReference type="InterPro" id="IPR013783">
    <property type="entry name" value="Ig-like_fold"/>
</dbReference>
<evidence type="ECO:0008006" key="4">
    <source>
        <dbReference type="Google" id="ProtNLM"/>
    </source>
</evidence>
<dbReference type="RefSeq" id="WP_004380797.1">
    <property type="nucleotide sequence ID" value="NZ_JH114216.1"/>
</dbReference>
<keyword evidence="3" id="KW-1185">Reference proteome</keyword>
<dbReference type="GeneID" id="95426336"/>
<dbReference type="AlphaFoldDB" id="G1WD39"/>